<sequence>MKQPATRIFGVLILALAAGLGALWVKPDGSLRNTVWTPPEPVFPDLQFKDPLPVSASKVDVNLFVATLERPLFSPSRRPPPPPPPPKEDKPPEPDPFADIHLFGLYGGEGSPTGMLARIGGKVQRVSVEEKVGAWTLKAIDDREAVFLKAGEERRLKLIVAKPAPPPKPVAGAPGAQGGPGASGAAGAPAMPSGNAEQRSQQLQQMIEQRQRTMRRR</sequence>
<dbReference type="EMBL" id="VSSQ01011474">
    <property type="protein sequence ID" value="MPM46914.1"/>
    <property type="molecule type" value="Genomic_DNA"/>
</dbReference>
<evidence type="ECO:0008006" key="3">
    <source>
        <dbReference type="Google" id="ProtNLM"/>
    </source>
</evidence>
<proteinExistence type="predicted"/>
<feature type="compositionally biased region" description="Low complexity" evidence="1">
    <location>
        <begin position="185"/>
        <end position="208"/>
    </location>
</feature>
<organism evidence="2">
    <name type="scientific">bioreactor metagenome</name>
    <dbReference type="NCBI Taxonomy" id="1076179"/>
    <lineage>
        <taxon>unclassified sequences</taxon>
        <taxon>metagenomes</taxon>
        <taxon>ecological metagenomes</taxon>
    </lineage>
</organism>
<dbReference type="AlphaFoldDB" id="A0A645AB55"/>
<gene>
    <name evidence="2" type="ORF">SDC9_93621</name>
</gene>
<accession>A0A645AB55</accession>
<comment type="caution">
    <text evidence="2">The sequence shown here is derived from an EMBL/GenBank/DDBJ whole genome shotgun (WGS) entry which is preliminary data.</text>
</comment>
<feature type="region of interest" description="Disordered" evidence="1">
    <location>
        <begin position="72"/>
        <end position="99"/>
    </location>
</feature>
<name>A0A645AB55_9ZZZZ</name>
<protein>
    <recommendedName>
        <fullName evidence="3">Type II secretion system protein GspC N-terminal domain-containing protein</fullName>
    </recommendedName>
</protein>
<evidence type="ECO:0000256" key="1">
    <source>
        <dbReference type="SAM" id="MobiDB-lite"/>
    </source>
</evidence>
<reference evidence="2" key="1">
    <citation type="submission" date="2019-08" db="EMBL/GenBank/DDBJ databases">
        <authorList>
            <person name="Kucharzyk K."/>
            <person name="Murdoch R.W."/>
            <person name="Higgins S."/>
            <person name="Loffler F."/>
        </authorList>
    </citation>
    <scope>NUCLEOTIDE SEQUENCE</scope>
</reference>
<evidence type="ECO:0000313" key="2">
    <source>
        <dbReference type="EMBL" id="MPM46914.1"/>
    </source>
</evidence>
<feature type="compositionally biased region" description="Gly residues" evidence="1">
    <location>
        <begin position="175"/>
        <end position="184"/>
    </location>
</feature>
<feature type="region of interest" description="Disordered" evidence="1">
    <location>
        <begin position="160"/>
        <end position="217"/>
    </location>
</feature>